<keyword evidence="1" id="KW-0472">Membrane</keyword>
<protein>
    <submittedName>
        <fullName evidence="2">Uncharacterized protein</fullName>
    </submittedName>
</protein>
<dbReference type="Proteomes" id="UP000005633">
    <property type="component" value="Chromosome"/>
</dbReference>
<gene>
    <name evidence="2" type="ordered locus">Dsui_2611</name>
</gene>
<dbReference type="HOGENOM" id="CLU_2178413_0_0_4"/>
<evidence type="ECO:0000256" key="1">
    <source>
        <dbReference type="SAM" id="Phobius"/>
    </source>
</evidence>
<name>G8QNR8_AZOOP</name>
<keyword evidence="1" id="KW-1133">Transmembrane helix</keyword>
<reference evidence="2 3" key="1">
    <citation type="journal article" date="2012" name="J. Bacteriol.">
        <title>Complete genome sequence of the anaerobic perchlorate-reducing bacterium Azospira suillum strain PS.</title>
        <authorList>
            <person name="Byrne-Bailey K.G."/>
            <person name="Coates J.D."/>
        </authorList>
    </citation>
    <scope>NUCLEOTIDE SEQUENCE [LARGE SCALE GENOMIC DNA]</scope>
    <source>
        <strain evidence="3">ATCC BAA-33 / DSM 13638 / PS</strain>
    </source>
</reference>
<dbReference type="STRING" id="640081.Dsui_2611"/>
<dbReference type="EMBL" id="CP003153">
    <property type="protein sequence ID" value="AEV26962.1"/>
    <property type="molecule type" value="Genomic_DNA"/>
</dbReference>
<keyword evidence="1" id="KW-0812">Transmembrane</keyword>
<proteinExistence type="predicted"/>
<feature type="transmembrane region" description="Helical" evidence="1">
    <location>
        <begin position="6"/>
        <end position="29"/>
    </location>
</feature>
<sequence length="109" mass="12225">MNRLSAPLALFLAVLVWLFTRARILAWFWRRHPSGLVQIVISPVSAVLALQLADLARSWIGLAMTPGASLVLVCVYCAYDLLRTVRMQYHAAVEDILHGLPFFTTTTKE</sequence>
<dbReference type="RefSeq" id="WP_014237643.1">
    <property type="nucleotide sequence ID" value="NC_016616.1"/>
</dbReference>
<organism evidence="2 3">
    <name type="scientific">Azospira oryzae (strain ATCC BAA-33 / DSM 13638 / PS)</name>
    <name type="common">Dechlorosoma suillum</name>
    <dbReference type="NCBI Taxonomy" id="640081"/>
    <lineage>
        <taxon>Bacteria</taxon>
        <taxon>Pseudomonadati</taxon>
        <taxon>Pseudomonadota</taxon>
        <taxon>Betaproteobacteria</taxon>
        <taxon>Rhodocyclales</taxon>
        <taxon>Rhodocyclaceae</taxon>
        <taxon>Azospira</taxon>
    </lineage>
</organism>
<feature type="transmembrane region" description="Helical" evidence="1">
    <location>
        <begin position="59"/>
        <end position="79"/>
    </location>
</feature>
<evidence type="ECO:0000313" key="3">
    <source>
        <dbReference type="Proteomes" id="UP000005633"/>
    </source>
</evidence>
<evidence type="ECO:0000313" key="2">
    <source>
        <dbReference type="EMBL" id="AEV26962.1"/>
    </source>
</evidence>
<accession>G8QNR8</accession>
<dbReference type="KEGG" id="dsu:Dsui_2611"/>
<dbReference type="AlphaFoldDB" id="G8QNR8"/>